<dbReference type="EMBL" id="BMII01000015">
    <property type="protein sequence ID" value="GGB59286.1"/>
    <property type="molecule type" value="Genomic_DNA"/>
</dbReference>
<comment type="caution">
    <text evidence="1">The sequence shown here is derived from an EMBL/GenBank/DDBJ whole genome shotgun (WGS) entry which is preliminary data.</text>
</comment>
<sequence length="78" mass="9263">MSAYFLNSMFNLQAEEQETILIMKIYRTTEVYFMTWFCSKNVRDLTLCKPLVLYYLSNQHQSKMELVSLIPYSNSEAC</sequence>
<keyword evidence="2" id="KW-1185">Reference proteome</keyword>
<organism evidence="1 2">
    <name type="scientific">Shewanella inventionis</name>
    <dbReference type="NCBI Taxonomy" id="1738770"/>
    <lineage>
        <taxon>Bacteria</taxon>
        <taxon>Pseudomonadati</taxon>
        <taxon>Pseudomonadota</taxon>
        <taxon>Gammaproteobacteria</taxon>
        <taxon>Alteromonadales</taxon>
        <taxon>Shewanellaceae</taxon>
        <taxon>Shewanella</taxon>
    </lineage>
</organism>
<evidence type="ECO:0000313" key="2">
    <source>
        <dbReference type="Proteomes" id="UP000617555"/>
    </source>
</evidence>
<reference evidence="2" key="1">
    <citation type="journal article" date="2019" name="Int. J. Syst. Evol. Microbiol.">
        <title>The Global Catalogue of Microorganisms (GCM) 10K type strain sequencing project: providing services to taxonomists for standard genome sequencing and annotation.</title>
        <authorList>
            <consortium name="The Broad Institute Genomics Platform"/>
            <consortium name="The Broad Institute Genome Sequencing Center for Infectious Disease"/>
            <person name="Wu L."/>
            <person name="Ma J."/>
        </authorList>
    </citation>
    <scope>NUCLEOTIDE SEQUENCE [LARGE SCALE GENOMIC DNA]</scope>
    <source>
        <strain evidence="2">CGMCC 1.15339</strain>
    </source>
</reference>
<protein>
    <submittedName>
        <fullName evidence="1">Uncharacterized protein</fullName>
    </submittedName>
</protein>
<evidence type="ECO:0000313" key="1">
    <source>
        <dbReference type="EMBL" id="GGB59286.1"/>
    </source>
</evidence>
<gene>
    <name evidence="1" type="ORF">GCM10011607_19930</name>
</gene>
<dbReference type="Proteomes" id="UP000617555">
    <property type="component" value="Unassembled WGS sequence"/>
</dbReference>
<accession>A0ABQ1J7D5</accession>
<name>A0ABQ1J7D5_9GAMM</name>
<proteinExistence type="predicted"/>